<dbReference type="PROSITE" id="PS01231">
    <property type="entry name" value="TRMA_2"/>
    <property type="match status" value="1"/>
</dbReference>
<dbReference type="InterPro" id="IPR029063">
    <property type="entry name" value="SAM-dependent_MTases_sf"/>
</dbReference>
<dbReference type="GO" id="GO:0030697">
    <property type="term" value="F:tRNA (uracil(54)-C5)-methyltransferase activity, S-adenosyl methionine-dependent"/>
    <property type="evidence" value="ECO:0007669"/>
    <property type="project" value="InterPro"/>
</dbReference>
<evidence type="ECO:0000256" key="1">
    <source>
        <dbReference type="ARBA" id="ARBA00022603"/>
    </source>
</evidence>
<feature type="binding site" evidence="4">
    <location>
        <position position="430"/>
    </location>
    <ligand>
        <name>S-adenosyl-L-methionine</name>
        <dbReference type="ChEBI" id="CHEBI:59789"/>
    </ligand>
</feature>
<dbReference type="GO" id="GO:0008033">
    <property type="term" value="P:tRNA processing"/>
    <property type="evidence" value="ECO:0007669"/>
    <property type="project" value="InterPro"/>
</dbReference>
<feature type="active site" description="Nucleophile" evidence="4">
    <location>
        <position position="528"/>
    </location>
</feature>
<feature type="compositionally biased region" description="Basic residues" evidence="6">
    <location>
        <begin position="80"/>
        <end position="89"/>
    </location>
</feature>
<dbReference type="InterPro" id="IPR025795">
    <property type="entry name" value="tRNA_(uracil-5-)_MeTrfase"/>
</dbReference>
<evidence type="ECO:0000313" key="9">
    <source>
        <dbReference type="Proteomes" id="UP000565441"/>
    </source>
</evidence>
<dbReference type="PROSITE" id="PS51687">
    <property type="entry name" value="SAM_MT_RNA_M5U"/>
    <property type="match status" value="1"/>
</dbReference>
<dbReference type="PROSITE" id="PS50926">
    <property type="entry name" value="TRAM"/>
    <property type="match status" value="1"/>
</dbReference>
<dbReference type="InterPro" id="IPR030390">
    <property type="entry name" value="MeTrfase_TrmA_AS"/>
</dbReference>
<evidence type="ECO:0000256" key="4">
    <source>
        <dbReference type="PROSITE-ProRule" id="PRU01024"/>
    </source>
</evidence>
<sequence>MQRLVGGFGRLRSFRLPSYIAYYHIPPPRLIHLDYRSLSVNDKMAESPKAGQVHALPQAELELPSMKKPRLAGKNVPKSERKRAKKRAKKTDLPEPCSTEDVLWRDVIAVLGQDVVDKALEDGSEFDSPFEFHQEVELEVSAICSSGEAIARSLDDLRPWTVIVPFALPREKVRARIYRNARLHSFADLLETLSYETQLDLKRDVVVKAYKNFSSVSPFFYQGYPANPRDEDLSDDAVPQILSTIGSPLEYGYRTKLTPHFEAPPKSARKAQPSDTEGKPDWLKIGFNRIGTSRTMDIEECPIATPVINNAYRPARENIIKNIFTYKRGVSLLYRDSLEHSSDASPREADTSVDALTSSLEKHVCITDQKAIVREKVGDKIFEYVAGSFFQNNNSVLVPLTNYVRDAIFPQTSITTDSDASPPTHLVDAYCGAGLFAITLSPHFQTVAGIELSQDSIKAATRNAELNNIPSDKITFRAGDAAAIFETVGEFPPDKTALLIDPPRKGCDDNFIQQLLAFRCKTVVYVSCNVHTQARDVGKILKATENEEAGRKYILESVRGFDLFPQTAHVESVAVLRLV</sequence>
<dbReference type="GO" id="GO:0032259">
    <property type="term" value="P:methylation"/>
    <property type="evidence" value="ECO:0007669"/>
    <property type="project" value="UniProtKB-KW"/>
</dbReference>
<name>A0A8H5MAL1_9AGAR</name>
<keyword evidence="9" id="KW-1185">Reference proteome</keyword>
<dbReference type="GO" id="GO:0009451">
    <property type="term" value="P:RNA modification"/>
    <property type="evidence" value="ECO:0007669"/>
    <property type="project" value="UniProtKB-ARBA"/>
</dbReference>
<feature type="active site" evidence="5">
    <location>
        <position position="528"/>
    </location>
</feature>
<keyword evidence="2 4" id="KW-0808">Transferase</keyword>
<evidence type="ECO:0000256" key="6">
    <source>
        <dbReference type="SAM" id="MobiDB-lite"/>
    </source>
</evidence>
<dbReference type="SUPFAM" id="SSF53335">
    <property type="entry name" value="S-adenosyl-L-methionine-dependent methyltransferases"/>
    <property type="match status" value="1"/>
</dbReference>
<comment type="similarity">
    <text evidence="4">Belongs to the class I-like SAM-binding methyltransferase superfamily. RNA M5U methyltransferase family.</text>
</comment>
<dbReference type="EMBL" id="JAACJP010000002">
    <property type="protein sequence ID" value="KAF5386601.1"/>
    <property type="molecule type" value="Genomic_DNA"/>
</dbReference>
<comment type="caution">
    <text evidence="8">The sequence shown here is derived from an EMBL/GenBank/DDBJ whole genome shotgun (WGS) entry which is preliminary data.</text>
</comment>
<dbReference type="PROSITE" id="PS01230">
    <property type="entry name" value="TRMA_1"/>
    <property type="match status" value="1"/>
</dbReference>
<feature type="binding site" evidence="4">
    <location>
        <position position="501"/>
    </location>
    <ligand>
        <name>S-adenosyl-L-methionine</name>
        <dbReference type="ChEBI" id="CHEBI:59789"/>
    </ligand>
</feature>
<gene>
    <name evidence="8" type="ORF">D9615_002019</name>
</gene>
<keyword evidence="1 4" id="KW-0489">Methyltransferase</keyword>
<dbReference type="Gene3D" id="3.40.50.150">
    <property type="entry name" value="Vaccinia Virus protein VP39"/>
    <property type="match status" value="1"/>
</dbReference>
<feature type="binding site" evidence="4">
    <location>
        <position position="451"/>
    </location>
    <ligand>
        <name>S-adenosyl-L-methionine</name>
        <dbReference type="ChEBI" id="CHEBI:59789"/>
    </ligand>
</feature>
<reference evidence="8 9" key="1">
    <citation type="journal article" date="2020" name="ISME J.">
        <title>Uncovering the hidden diversity of litter-decomposition mechanisms in mushroom-forming fungi.</title>
        <authorList>
            <person name="Floudas D."/>
            <person name="Bentzer J."/>
            <person name="Ahren D."/>
            <person name="Johansson T."/>
            <person name="Persson P."/>
            <person name="Tunlid A."/>
        </authorList>
    </citation>
    <scope>NUCLEOTIDE SEQUENCE [LARGE SCALE GENOMIC DNA]</scope>
    <source>
        <strain evidence="8 9">CBS 661.87</strain>
    </source>
</reference>
<feature type="region of interest" description="Disordered" evidence="6">
    <location>
        <begin position="67"/>
        <end position="94"/>
    </location>
</feature>
<dbReference type="InterPro" id="IPR030391">
    <property type="entry name" value="MeTrfase_TrmA_CS"/>
</dbReference>
<dbReference type="OrthoDB" id="10250660at2759"/>
<dbReference type="Gene3D" id="2.40.50.140">
    <property type="entry name" value="Nucleic acid-binding proteins"/>
    <property type="match status" value="1"/>
</dbReference>
<protein>
    <recommendedName>
        <fullName evidence="7">TRAM domain-containing protein</fullName>
    </recommendedName>
</protein>
<evidence type="ECO:0000256" key="2">
    <source>
        <dbReference type="ARBA" id="ARBA00022679"/>
    </source>
</evidence>
<dbReference type="InterPro" id="IPR010280">
    <property type="entry name" value="U5_MeTrfase_fam"/>
</dbReference>
<dbReference type="PROSITE" id="PS51622">
    <property type="entry name" value="SAM_MT_RNA_M5U_2"/>
    <property type="match status" value="1"/>
</dbReference>
<evidence type="ECO:0000313" key="8">
    <source>
        <dbReference type="EMBL" id="KAF5386601.1"/>
    </source>
</evidence>
<dbReference type="PANTHER" id="PTHR11061">
    <property type="entry name" value="RNA M5U METHYLTRANSFERASE"/>
    <property type="match status" value="1"/>
</dbReference>
<evidence type="ECO:0000256" key="5">
    <source>
        <dbReference type="PROSITE-ProRule" id="PRU10015"/>
    </source>
</evidence>
<dbReference type="Pfam" id="PF05958">
    <property type="entry name" value="tRNA_U5-meth_tr"/>
    <property type="match status" value="1"/>
</dbReference>
<keyword evidence="3 4" id="KW-0949">S-adenosyl-L-methionine</keyword>
<proteinExistence type="inferred from homology"/>
<dbReference type="Proteomes" id="UP000565441">
    <property type="component" value="Unassembled WGS sequence"/>
</dbReference>
<evidence type="ECO:0000259" key="7">
    <source>
        <dbReference type="PROSITE" id="PS50926"/>
    </source>
</evidence>
<evidence type="ECO:0000256" key="3">
    <source>
        <dbReference type="ARBA" id="ARBA00022691"/>
    </source>
</evidence>
<feature type="domain" description="TRAM" evidence="7">
    <location>
        <begin position="129"/>
        <end position="191"/>
    </location>
</feature>
<accession>A0A8H5MAL1</accession>
<dbReference type="InterPro" id="IPR002792">
    <property type="entry name" value="TRAM_dom"/>
</dbReference>
<dbReference type="PANTHER" id="PTHR11061:SF30">
    <property type="entry name" value="TRNA (URACIL(54)-C(5))-METHYLTRANSFERASE"/>
    <property type="match status" value="1"/>
</dbReference>
<dbReference type="AlphaFoldDB" id="A0A8H5MAL1"/>
<dbReference type="InterPro" id="IPR012340">
    <property type="entry name" value="NA-bd_OB-fold"/>
</dbReference>
<dbReference type="SUPFAM" id="SSF50249">
    <property type="entry name" value="Nucleic acid-binding proteins"/>
    <property type="match status" value="1"/>
</dbReference>
<organism evidence="8 9">
    <name type="scientific">Tricholomella constricta</name>
    <dbReference type="NCBI Taxonomy" id="117010"/>
    <lineage>
        <taxon>Eukaryota</taxon>
        <taxon>Fungi</taxon>
        <taxon>Dikarya</taxon>
        <taxon>Basidiomycota</taxon>
        <taxon>Agaricomycotina</taxon>
        <taxon>Agaricomycetes</taxon>
        <taxon>Agaricomycetidae</taxon>
        <taxon>Agaricales</taxon>
        <taxon>Tricholomatineae</taxon>
        <taxon>Lyophyllaceae</taxon>
        <taxon>Tricholomella</taxon>
    </lineage>
</organism>
<feature type="binding site" evidence="4">
    <location>
        <position position="391"/>
    </location>
    <ligand>
        <name>S-adenosyl-L-methionine</name>
        <dbReference type="ChEBI" id="CHEBI:59789"/>
    </ligand>
</feature>